<protein>
    <submittedName>
        <fullName evidence="11 12">ABC transporter, putative</fullName>
        <ecNumber evidence="11">3.6.3.44</ecNumber>
    </submittedName>
</protein>
<name>B7P1C4_IXOSC</name>
<dbReference type="GO" id="GO:0140359">
    <property type="term" value="F:ABC-type transporter activity"/>
    <property type="evidence" value="ECO:0007669"/>
    <property type="project" value="InterPro"/>
</dbReference>
<dbReference type="EMBL" id="ABJB010209769">
    <property type="status" value="NOT_ANNOTATED_CDS"/>
    <property type="molecule type" value="Genomic_DNA"/>
</dbReference>
<dbReference type="GO" id="GO:0012505">
    <property type="term" value="C:endomembrane system"/>
    <property type="evidence" value="ECO:0007669"/>
    <property type="project" value="UniProtKB-SubCell"/>
</dbReference>
<dbReference type="InterPro" id="IPR036640">
    <property type="entry name" value="ABC1_TM_sf"/>
</dbReference>
<evidence type="ECO:0000256" key="7">
    <source>
        <dbReference type="ARBA" id="ARBA00022989"/>
    </source>
</evidence>
<dbReference type="PaxDb" id="6945-B7P1C4"/>
<feature type="transmembrane region" description="Helical" evidence="9">
    <location>
        <begin position="63"/>
        <end position="83"/>
    </location>
</feature>
<dbReference type="HOGENOM" id="CLU_1103803_0_0_1"/>
<keyword evidence="3 9" id="KW-0812">Transmembrane</keyword>
<dbReference type="InterPro" id="IPR011527">
    <property type="entry name" value="ABC1_TM_dom"/>
</dbReference>
<evidence type="ECO:0000256" key="1">
    <source>
        <dbReference type="ARBA" id="ARBA00004127"/>
    </source>
</evidence>
<dbReference type="InterPro" id="IPR050173">
    <property type="entry name" value="ABC_transporter_C-like"/>
</dbReference>
<feature type="transmembrane region" description="Helical" evidence="9">
    <location>
        <begin position="150"/>
        <end position="171"/>
    </location>
</feature>
<dbReference type="GO" id="GO:0005524">
    <property type="term" value="F:ATP binding"/>
    <property type="evidence" value="ECO:0007669"/>
    <property type="project" value="UniProtKB-KW"/>
</dbReference>
<dbReference type="EMBL" id="ABJB011050718">
    <property type="status" value="NOT_ANNOTATED_CDS"/>
    <property type="molecule type" value="Genomic_DNA"/>
</dbReference>
<dbReference type="EnsemblMetazoa" id="ISCW001293-RA">
    <property type="protein sequence ID" value="ISCW001293-PA"/>
    <property type="gene ID" value="ISCW001293"/>
</dbReference>
<keyword evidence="8 9" id="KW-0472">Membrane</keyword>
<dbReference type="VEuPathDB" id="VectorBase:ISCW001293"/>
<organism>
    <name type="scientific">Ixodes scapularis</name>
    <name type="common">Black-legged tick</name>
    <name type="synonym">Deer tick</name>
    <dbReference type="NCBI Taxonomy" id="6945"/>
    <lineage>
        <taxon>Eukaryota</taxon>
        <taxon>Metazoa</taxon>
        <taxon>Ecdysozoa</taxon>
        <taxon>Arthropoda</taxon>
        <taxon>Chelicerata</taxon>
        <taxon>Arachnida</taxon>
        <taxon>Acari</taxon>
        <taxon>Parasitiformes</taxon>
        <taxon>Ixodida</taxon>
        <taxon>Ixodoidea</taxon>
        <taxon>Ixodidae</taxon>
        <taxon>Ixodinae</taxon>
        <taxon>Ixodes</taxon>
    </lineage>
</organism>
<sequence length="252" mass="27013">MASNVLHSPVSFFDSVPRGRILNRFSVDLGCVDTVMYLACKLAVQDSLVAVSKLAVVGTQAPVVLISGAASVVLMAFTIRLALKASHVTRFRESFHTSRILSHVTETASALSSIRGYGVLERFCGHLCRLVDDSMRAFGGFCDCYRLVRLVTSFCGFVVILCTVLLVILLVPDAASLNPSTVALALSAASSSDVEPEANRLSLTAETGEGQMWPSGGQVEFDCYAASYKPGILPDVLKDVSFTVRPTEKNVN</sequence>
<evidence type="ECO:0000256" key="3">
    <source>
        <dbReference type="ARBA" id="ARBA00022692"/>
    </source>
</evidence>
<reference evidence="12" key="2">
    <citation type="submission" date="2020-05" db="UniProtKB">
        <authorList>
            <consortium name="EnsemblMetazoa"/>
        </authorList>
    </citation>
    <scope>IDENTIFICATION</scope>
    <source>
        <strain evidence="12">wikel</strain>
    </source>
</reference>
<evidence type="ECO:0000256" key="8">
    <source>
        <dbReference type="ARBA" id="ARBA00023136"/>
    </source>
</evidence>
<dbReference type="FunFam" id="1.20.1560.10:FF:000434">
    <property type="entry name" value="ABC transporter, putative"/>
    <property type="match status" value="1"/>
</dbReference>
<evidence type="ECO:0000256" key="9">
    <source>
        <dbReference type="SAM" id="Phobius"/>
    </source>
</evidence>
<dbReference type="Gene3D" id="1.20.1560.10">
    <property type="entry name" value="ABC transporter type 1, transmembrane domain"/>
    <property type="match status" value="1"/>
</dbReference>
<gene>
    <name evidence="11" type="ORF">IscW_ISCW001293</name>
</gene>
<keyword evidence="5" id="KW-0547">Nucleotide-binding</keyword>
<evidence type="ECO:0000313" key="11">
    <source>
        <dbReference type="EMBL" id="EEC00396.1"/>
    </source>
</evidence>
<proteinExistence type="predicted"/>
<keyword evidence="4" id="KW-0677">Repeat</keyword>
<dbReference type="VEuPathDB" id="VectorBase:ISCI001293"/>
<dbReference type="VEuPathDB" id="VectorBase:ISCI004297"/>
<evidence type="ECO:0000259" key="10">
    <source>
        <dbReference type="PROSITE" id="PS50929"/>
    </source>
</evidence>
<dbReference type="Proteomes" id="UP000001555">
    <property type="component" value="Unassembled WGS sequence"/>
</dbReference>
<keyword evidence="2" id="KW-0813">Transport</keyword>
<dbReference type="AlphaFoldDB" id="B7P1C4"/>
<dbReference type="EMBL" id="DS616147">
    <property type="protein sequence ID" value="EEC00396.1"/>
    <property type="molecule type" value="Genomic_DNA"/>
</dbReference>
<comment type="subcellular location">
    <subcellularLocation>
        <location evidence="1">Endomembrane system</location>
        <topology evidence="1">Multi-pass membrane protein</topology>
    </subcellularLocation>
</comment>
<dbReference type="PANTHER" id="PTHR24223:SF443">
    <property type="entry name" value="MULTIDRUG-RESISTANCE LIKE PROTEIN 1, ISOFORM I"/>
    <property type="match status" value="1"/>
</dbReference>
<evidence type="ECO:0000256" key="4">
    <source>
        <dbReference type="ARBA" id="ARBA00022737"/>
    </source>
</evidence>
<evidence type="ECO:0000256" key="2">
    <source>
        <dbReference type="ARBA" id="ARBA00022448"/>
    </source>
</evidence>
<evidence type="ECO:0000256" key="5">
    <source>
        <dbReference type="ARBA" id="ARBA00022741"/>
    </source>
</evidence>
<dbReference type="SUPFAM" id="SSF90123">
    <property type="entry name" value="ABC transporter transmembrane region"/>
    <property type="match status" value="1"/>
</dbReference>
<evidence type="ECO:0000313" key="12">
    <source>
        <dbReference type="EnsemblMetazoa" id="ISCW001293-PA"/>
    </source>
</evidence>
<feature type="domain" description="ABC transmembrane type-1" evidence="10">
    <location>
        <begin position="1"/>
        <end position="189"/>
    </location>
</feature>
<dbReference type="InParanoid" id="B7P1C4"/>
<dbReference type="GO" id="GO:0016787">
    <property type="term" value="F:hydrolase activity"/>
    <property type="evidence" value="ECO:0007669"/>
    <property type="project" value="UniProtKB-KW"/>
</dbReference>
<dbReference type="PANTHER" id="PTHR24223">
    <property type="entry name" value="ATP-BINDING CASSETTE SUB-FAMILY C"/>
    <property type="match status" value="1"/>
</dbReference>
<reference evidence="11 13" key="1">
    <citation type="submission" date="2008-03" db="EMBL/GenBank/DDBJ databases">
        <title>Annotation of Ixodes scapularis.</title>
        <authorList>
            <consortium name="Ixodes scapularis Genome Project Consortium"/>
            <person name="Caler E."/>
            <person name="Hannick L.I."/>
            <person name="Bidwell S."/>
            <person name="Joardar V."/>
            <person name="Thiagarajan M."/>
            <person name="Amedeo P."/>
            <person name="Galinsky K.J."/>
            <person name="Schobel S."/>
            <person name="Inman J."/>
            <person name="Hostetler J."/>
            <person name="Miller J."/>
            <person name="Hammond M."/>
            <person name="Megy K."/>
            <person name="Lawson D."/>
            <person name="Kodira C."/>
            <person name="Sutton G."/>
            <person name="Meyer J."/>
            <person name="Hill C.A."/>
            <person name="Birren B."/>
            <person name="Nene V."/>
            <person name="Collins F."/>
            <person name="Alarcon-Chaidez F."/>
            <person name="Wikel S."/>
            <person name="Strausberg R."/>
        </authorList>
    </citation>
    <scope>NUCLEOTIDE SEQUENCE [LARGE SCALE GENOMIC DNA]</scope>
    <source>
        <strain evidence="13">Wikel</strain>
        <strain evidence="11">Wikel colony</strain>
    </source>
</reference>
<keyword evidence="7 9" id="KW-1133">Transmembrane helix</keyword>
<dbReference type="PROSITE" id="PS50929">
    <property type="entry name" value="ABC_TM1F"/>
    <property type="match status" value="1"/>
</dbReference>
<dbReference type="Pfam" id="PF00664">
    <property type="entry name" value="ABC_membrane"/>
    <property type="match status" value="1"/>
</dbReference>
<dbReference type="GO" id="GO:0016020">
    <property type="term" value="C:membrane"/>
    <property type="evidence" value="ECO:0007669"/>
    <property type="project" value="InterPro"/>
</dbReference>
<dbReference type="EMBL" id="ABJB010427159">
    <property type="status" value="NOT_ANNOTATED_CDS"/>
    <property type="molecule type" value="Genomic_DNA"/>
</dbReference>
<evidence type="ECO:0000256" key="6">
    <source>
        <dbReference type="ARBA" id="ARBA00022840"/>
    </source>
</evidence>
<keyword evidence="6" id="KW-0067">ATP-binding</keyword>
<accession>B7P1C4</accession>
<evidence type="ECO:0000313" key="13">
    <source>
        <dbReference type="Proteomes" id="UP000001555"/>
    </source>
</evidence>
<keyword evidence="11" id="KW-0378">Hydrolase</keyword>
<keyword evidence="13" id="KW-1185">Reference proteome</keyword>
<dbReference type="EC" id="3.6.3.44" evidence="11"/>